<evidence type="ECO:0000313" key="2">
    <source>
        <dbReference type="Proteomes" id="UP000005714"/>
    </source>
</evidence>
<evidence type="ECO:0008006" key="3">
    <source>
        <dbReference type="Google" id="ProtNLM"/>
    </source>
</evidence>
<dbReference type="STRING" id="585530.HMPREF0183_1993"/>
<dbReference type="AlphaFoldDB" id="D4YPY3"/>
<dbReference type="Proteomes" id="UP000005714">
    <property type="component" value="Unassembled WGS sequence"/>
</dbReference>
<dbReference type="eggNOG" id="ENOG5033346">
    <property type="taxonomic scope" value="Bacteria"/>
</dbReference>
<dbReference type="OrthoDB" id="4919083at2"/>
<comment type="caution">
    <text evidence="1">The sequence shown here is derived from an EMBL/GenBank/DDBJ whole genome shotgun (WGS) entry which is preliminary data.</text>
</comment>
<keyword evidence="2" id="KW-1185">Reference proteome</keyword>
<organism evidence="1 2">
    <name type="scientific">Brevibacterium mcbrellneri ATCC 49030</name>
    <dbReference type="NCBI Taxonomy" id="585530"/>
    <lineage>
        <taxon>Bacteria</taxon>
        <taxon>Bacillati</taxon>
        <taxon>Actinomycetota</taxon>
        <taxon>Actinomycetes</taxon>
        <taxon>Micrococcales</taxon>
        <taxon>Brevibacteriaceae</taxon>
        <taxon>Brevibacterium</taxon>
    </lineage>
</organism>
<proteinExistence type="predicted"/>
<reference evidence="1 2" key="1">
    <citation type="submission" date="2010-04" db="EMBL/GenBank/DDBJ databases">
        <authorList>
            <person name="Qin X."/>
            <person name="Bachman B."/>
            <person name="Battles P."/>
            <person name="Bell A."/>
            <person name="Bess C."/>
            <person name="Bickham C."/>
            <person name="Chaboub L."/>
            <person name="Chen D."/>
            <person name="Coyle M."/>
            <person name="Deiros D.R."/>
            <person name="Dinh H."/>
            <person name="Forbes L."/>
            <person name="Fowler G."/>
            <person name="Francisco L."/>
            <person name="Fu Q."/>
            <person name="Gubbala S."/>
            <person name="Hale W."/>
            <person name="Han Y."/>
            <person name="Hemphill L."/>
            <person name="Highlander S.K."/>
            <person name="Hirani K."/>
            <person name="Hogues M."/>
            <person name="Jackson L."/>
            <person name="Jakkamsetti A."/>
            <person name="Javaid M."/>
            <person name="Jiang H."/>
            <person name="Korchina V."/>
            <person name="Kovar C."/>
            <person name="Lara F."/>
            <person name="Lee S."/>
            <person name="Mata R."/>
            <person name="Mathew T."/>
            <person name="Moen C."/>
            <person name="Morales K."/>
            <person name="Munidasa M."/>
            <person name="Nazareth L."/>
            <person name="Ngo R."/>
            <person name="Nguyen L."/>
            <person name="Okwuonu G."/>
            <person name="Ongeri F."/>
            <person name="Patil S."/>
            <person name="Petrosino J."/>
            <person name="Pham C."/>
            <person name="Pham P."/>
            <person name="Pu L.-L."/>
            <person name="Puazo M."/>
            <person name="Raj R."/>
            <person name="Reid J."/>
            <person name="Rouhana J."/>
            <person name="Saada N."/>
            <person name="Shang Y."/>
            <person name="Simmons D."/>
            <person name="Thornton R."/>
            <person name="Warren J."/>
            <person name="Weissenberger G."/>
            <person name="Zhang J."/>
            <person name="Zhang L."/>
            <person name="Zhou C."/>
            <person name="Zhu D."/>
            <person name="Muzny D."/>
            <person name="Worley K."/>
            <person name="Gibbs R."/>
        </authorList>
    </citation>
    <scope>NUCLEOTIDE SEQUENCE [LARGE SCALE GENOMIC DNA]</scope>
    <source>
        <strain evidence="1 2">ATCC 49030</strain>
    </source>
</reference>
<dbReference type="EMBL" id="ADNU01000064">
    <property type="protein sequence ID" value="EFG46731.1"/>
    <property type="molecule type" value="Genomic_DNA"/>
</dbReference>
<protein>
    <recommendedName>
        <fullName evidence="3">Avirulence D protein (AvrD)</fullName>
    </recommendedName>
</protein>
<evidence type="ECO:0000313" key="1">
    <source>
        <dbReference type="EMBL" id="EFG46731.1"/>
    </source>
</evidence>
<accession>D4YPY3</accession>
<sequence>MTTELRAATPTHPGGVIELASIDDYLGPARQRFFGSGHRRSTYRIHPLDADTDADLAAAVDVAYPTDWSRKKADSDLRPHLSTVDVMILGVRSAEALLTGLVGLTPDEVQAAMIRKLTVRAGTRPEESLNGLPLRATLKKSTPGPDGEDGEVDSTIIVQVGVMQTRVVLRHPAPSAPAAGVIDYTLLDEDPTRHWGSGYRGDEQSIRAVTADTESLVAHASIGLHHSGACGTRASHAPGPATFIDAFVSLLQLGQLLMYELDQIDRAHSDTLWMQQLILRPNTASTSRETTAAETGAELRIADHQLLDLSTGTWRNLDFRGESGGITMSATFAHRIRHLEGNTR</sequence>
<gene>
    <name evidence="1" type="ORF">HMPREF0183_1993</name>
</gene>
<dbReference type="InterPro" id="IPR008799">
    <property type="entry name" value="Pseudomon_AvrD"/>
</dbReference>
<name>D4YPY3_9MICO</name>
<dbReference type="RefSeq" id="WP_005885567.1">
    <property type="nucleotide sequence ID" value="NZ_ADNU01000064.1"/>
</dbReference>
<dbReference type="Pfam" id="PF05655">
    <property type="entry name" value="AvrD"/>
    <property type="match status" value="1"/>
</dbReference>